<reference evidence="3" key="1">
    <citation type="journal article" date="2019" name="Int. J. Syst. Evol. Microbiol.">
        <title>The Global Catalogue of Microorganisms (GCM) 10K type strain sequencing project: providing services to taxonomists for standard genome sequencing and annotation.</title>
        <authorList>
            <consortium name="The Broad Institute Genomics Platform"/>
            <consortium name="The Broad Institute Genome Sequencing Center for Infectious Disease"/>
            <person name="Wu L."/>
            <person name="Ma J."/>
        </authorList>
    </citation>
    <scope>NUCLEOTIDE SEQUENCE [LARGE SCALE GENOMIC DNA]</scope>
    <source>
        <strain evidence="3">CGMCC 1.12477</strain>
    </source>
</reference>
<sequence>MTVSNHIAAIVAIVVSAYASHLWWPEIRHSLGLLVTKQFMGNTTDDLPSNFDD</sequence>
<accession>A0ABW4EHW3</accession>
<feature type="transmembrane region" description="Helical" evidence="1">
    <location>
        <begin position="6"/>
        <end position="24"/>
    </location>
</feature>
<dbReference type="EMBL" id="JBHUDD010000105">
    <property type="protein sequence ID" value="MFD1510445.1"/>
    <property type="molecule type" value="Genomic_DNA"/>
</dbReference>
<keyword evidence="1" id="KW-0472">Membrane</keyword>
<keyword evidence="1" id="KW-0812">Transmembrane</keyword>
<comment type="caution">
    <text evidence="2">The sequence shown here is derived from an EMBL/GenBank/DDBJ whole genome shotgun (WGS) entry which is preliminary data.</text>
</comment>
<protein>
    <submittedName>
        <fullName evidence="2">Uncharacterized protein</fullName>
    </submittedName>
</protein>
<evidence type="ECO:0000313" key="2">
    <source>
        <dbReference type="EMBL" id="MFD1510445.1"/>
    </source>
</evidence>
<keyword evidence="3" id="KW-1185">Reference proteome</keyword>
<organism evidence="2 3">
    <name type="scientific">Lacimonas salitolerans</name>
    <dbReference type="NCBI Taxonomy" id="1323750"/>
    <lineage>
        <taxon>Bacteria</taxon>
        <taxon>Pseudomonadati</taxon>
        <taxon>Pseudomonadota</taxon>
        <taxon>Alphaproteobacteria</taxon>
        <taxon>Rhodobacterales</taxon>
        <taxon>Paracoccaceae</taxon>
        <taxon>Lacimonas</taxon>
    </lineage>
</organism>
<proteinExistence type="predicted"/>
<keyword evidence="1" id="KW-1133">Transmembrane helix</keyword>
<name>A0ABW4EHW3_9RHOB</name>
<dbReference type="Proteomes" id="UP001597186">
    <property type="component" value="Unassembled WGS sequence"/>
</dbReference>
<gene>
    <name evidence="2" type="ORF">ACFTOW_13670</name>
</gene>
<evidence type="ECO:0000313" key="3">
    <source>
        <dbReference type="Proteomes" id="UP001597186"/>
    </source>
</evidence>
<evidence type="ECO:0000256" key="1">
    <source>
        <dbReference type="SAM" id="Phobius"/>
    </source>
</evidence>
<dbReference type="RefSeq" id="WP_379916628.1">
    <property type="nucleotide sequence ID" value="NZ_JBHUDD010000105.1"/>
</dbReference>